<dbReference type="OMA" id="IFHHVDG"/>
<organism evidence="2">
    <name type="scientific">Trypanosoma vivax (strain Y486)</name>
    <dbReference type="NCBI Taxonomy" id="1055687"/>
    <lineage>
        <taxon>Eukaryota</taxon>
        <taxon>Discoba</taxon>
        <taxon>Euglenozoa</taxon>
        <taxon>Kinetoplastea</taxon>
        <taxon>Metakinetoplastina</taxon>
        <taxon>Trypanosomatida</taxon>
        <taxon>Trypanosomatidae</taxon>
        <taxon>Trypanosoma</taxon>
        <taxon>Duttonella</taxon>
    </lineage>
</organism>
<feature type="region of interest" description="Disordered" evidence="1">
    <location>
        <begin position="298"/>
        <end position="363"/>
    </location>
</feature>
<evidence type="ECO:0000313" key="2">
    <source>
        <dbReference type="EMBL" id="CCC52980.1"/>
    </source>
</evidence>
<feature type="compositionally biased region" description="Acidic residues" evidence="1">
    <location>
        <begin position="312"/>
        <end position="329"/>
    </location>
</feature>
<proteinExistence type="predicted"/>
<reference evidence="2" key="1">
    <citation type="journal article" date="2012" name="Proc. Natl. Acad. Sci. U.S.A.">
        <title>Antigenic diversity is generated by distinct evolutionary mechanisms in African trypanosome species.</title>
        <authorList>
            <person name="Jackson A.P."/>
            <person name="Berry A."/>
            <person name="Aslett M."/>
            <person name="Allison H.C."/>
            <person name="Burton P."/>
            <person name="Vavrova-Anderson J."/>
            <person name="Brown R."/>
            <person name="Browne H."/>
            <person name="Corton N."/>
            <person name="Hauser H."/>
            <person name="Gamble J."/>
            <person name="Gilderthorp R."/>
            <person name="Marcello L."/>
            <person name="McQuillan J."/>
            <person name="Otto T.D."/>
            <person name="Quail M.A."/>
            <person name="Sanders M.J."/>
            <person name="van Tonder A."/>
            <person name="Ginger M.L."/>
            <person name="Field M.C."/>
            <person name="Barry J.D."/>
            <person name="Hertz-Fowler C."/>
            <person name="Berriman M."/>
        </authorList>
    </citation>
    <scope>NUCLEOTIDE SEQUENCE</scope>
    <source>
        <strain evidence="2">Y486</strain>
    </source>
</reference>
<gene>
    <name evidence="2" type="ORF">TVY486_1104640</name>
</gene>
<feature type="region of interest" description="Disordered" evidence="1">
    <location>
        <begin position="1013"/>
        <end position="1036"/>
    </location>
</feature>
<evidence type="ECO:0008006" key="3">
    <source>
        <dbReference type="Google" id="ProtNLM"/>
    </source>
</evidence>
<name>G0UAZ3_TRYVY</name>
<evidence type="ECO:0000256" key="1">
    <source>
        <dbReference type="SAM" id="MobiDB-lite"/>
    </source>
</evidence>
<accession>G0UAZ3</accession>
<feature type="compositionally biased region" description="Polar residues" evidence="1">
    <location>
        <begin position="1013"/>
        <end position="1023"/>
    </location>
</feature>
<dbReference type="VEuPathDB" id="TriTrypDB:TvY486_1104640"/>
<feature type="compositionally biased region" description="Polar residues" evidence="1">
    <location>
        <begin position="351"/>
        <end position="363"/>
    </location>
</feature>
<protein>
    <recommendedName>
        <fullName evidence="3">B-block binding subunit of TFIIIC domain-containing protein</fullName>
    </recommendedName>
</protein>
<dbReference type="EMBL" id="HE573027">
    <property type="protein sequence ID" value="CCC52980.1"/>
    <property type="molecule type" value="Genomic_DNA"/>
</dbReference>
<sequence length="1430" mass="157834">MFREILDNVLEFVGSHSEREGCTGSEVASFISCDVLPKYGLVGHSTVQKTVTDLLLSNSDGISVRHHGKPVAWEQIAEGNVPVEECHFCPSVTLQEKVLGIPLRRKEIRLAVDYACDHLVTGFVRYESCRGKKGSMKSPERGVAIGVRVLLARKWLRNVYIYDASRCQLVPHVVPHFAVTSPCNDISLGSEFVRPLQLYLKRRRSLLRPNRVMFDPSVVRRVVLSSPDRQLVLEDAIHAIFSVHGEEVPKTNKKNFRKTIRVMLAAAGLRVVKAVISVGLKKRVVQVVVDSVHPNNVTCSTNIAGRDSGNAVEDESDEDGEESDREEGESDRSSISGEQSSDDGDERCSEADTTMPTAGCSSSLSELRGDGDVFYVDPSFPFLLQLVKQAEVRPLVLESAIPKVVLRDFSQARKELYRYVHAYAERWKTLEFTRVLSRHSKTFTCLMHPAGWCMNPALTIKGGGNRDNDKCCDGVVCDNAGSDGEKRSASLPKGVTQWAINKIMEAIQNSQEGAVSLPELTKVVDRRTLGRVLPYLRECGRITTTGVTAPRGRRIGVVVASGVELTEEKRAFLVQRYITQISLRANKRSEQAVQLTQLPTPVIGDVSFSDAASAIAKDNARKRSLWEKITMLRNGYSRSALFRQSRLHIELCRIWCNLGQQPSTPLTLEFLLSKMSLSTFCIVVGVAGIDLTAYTSVCGAQQVWGTPLDSLTPTLRNYCNCVGVQSFLHSLAGLQEKRLVICHQQLSADMNEALGGVSISLAVAVDSVDSGEGRGWKEESEESCARDREPRTHIFFPPSDSTTYGICCAVLGYWRECWVEEVNASRVPSRVASAMRQIATAESNISNLQILALSKLLRMDAGLLSEYLLQRGGELPVQQKLRDIIGNVHSQHDEDEDDERRFVTAPRRRRRIEINGLSMAEAFQTILQSGQPYHGFVRLQALLLRHGRAMDRGRYNPYRSRIHGSMQSLVQNTLGALRGGVGEETSRPISWRSKAALQEIVASVVTPNFTACSHASNSPQKTVASDDRVTGPDSAYPVQGSNYLDTHFSSLPATPHGQSSTSEPSECLQDIIRMILLSDEAHYDAATAKALLSQFREEEVHDCINWLLAFPSFRSRTSATGRLPRIELSPVLSLAPVSVASSSTHHLSVSARLAQHVASASLLAPQCGVHRLCVPTVLHPDGGPFESAPRLTHQPFVHLESSGAETLQNAELAVLRLPSFSWPPTAKSERSSGAPLQPLRCPPAARVPILAEGPDILHPSRALLRPWNRLVLLGLRDITADPPPTAEEKERVRAATVAPSVEQGTMSSPMFPSVFHHVDGSFHDFFWRSFLFAVYVFVQHSPGITEKQLEQQMRQSGLASSRSLKVAIEFLKASFVIASRQVMQPRDATSSPFSEVKEMGGEQVSHEGYSYVNCYFCTVSQNGPWNVIDL</sequence>